<dbReference type="Gene3D" id="3.40.50.720">
    <property type="entry name" value="NAD(P)-binding Rossmann-like Domain"/>
    <property type="match status" value="1"/>
</dbReference>
<dbReference type="AlphaFoldDB" id="A0A7X0VDU2"/>
<reference evidence="1 2" key="1">
    <citation type="submission" date="2020-08" db="EMBL/GenBank/DDBJ databases">
        <title>Cohnella phylogeny.</title>
        <authorList>
            <person name="Dunlap C."/>
        </authorList>
    </citation>
    <scope>NUCLEOTIDE SEQUENCE [LARGE SCALE GENOMIC DNA]</scope>
    <source>
        <strain evidence="1 2">DSM 28246</strain>
    </source>
</reference>
<dbReference type="RefSeq" id="WP_185141026.1">
    <property type="nucleotide sequence ID" value="NZ_JACJVP010000002.1"/>
</dbReference>
<dbReference type="EMBL" id="JACJVP010000002">
    <property type="protein sequence ID" value="MBB6669578.1"/>
    <property type="molecule type" value="Genomic_DNA"/>
</dbReference>
<dbReference type="PANTHER" id="PTHR44147">
    <property type="entry name" value="DEHYDROGENASE/REDUCTASE SDR FAMILY MEMBER 1"/>
    <property type="match status" value="1"/>
</dbReference>
<dbReference type="SUPFAM" id="SSF51735">
    <property type="entry name" value="NAD(P)-binding Rossmann-fold domains"/>
    <property type="match status" value="1"/>
</dbReference>
<organism evidence="1 2">
    <name type="scientific">Cohnella nanjingensis</name>
    <dbReference type="NCBI Taxonomy" id="1387779"/>
    <lineage>
        <taxon>Bacteria</taxon>
        <taxon>Bacillati</taxon>
        <taxon>Bacillota</taxon>
        <taxon>Bacilli</taxon>
        <taxon>Bacillales</taxon>
        <taxon>Paenibacillaceae</taxon>
        <taxon>Cohnella</taxon>
    </lineage>
</organism>
<dbReference type="InterPro" id="IPR036291">
    <property type="entry name" value="NAD(P)-bd_dom_sf"/>
</dbReference>
<name>A0A7X0VDU2_9BACL</name>
<proteinExistence type="predicted"/>
<evidence type="ECO:0000313" key="2">
    <source>
        <dbReference type="Proteomes" id="UP000547209"/>
    </source>
</evidence>
<dbReference type="PANTHER" id="PTHR44147:SF2">
    <property type="entry name" value="DEHYDROGENASE_REDUCTASE SDR FAMILY MEMBER 1"/>
    <property type="match status" value="1"/>
</dbReference>
<sequence>MTRALEGQVAVVAGATRGLGRAIAVALGEAGATVYCTGRSVRGNPSDLKRGETIEETAERVSASGGHGIAARVDHTDAEQVRSLFERISAERQGRLDIAVNDVWGGDPLTDWEQKFWEHDLNNGLKMQERSVWSHMITSYYAAPLMKARGRGLIVEITDGWNYRYRGNLYYSLAKISAIHLAQGMAEDLKPFGVTALALTPGFLRSEAMLDHFGVTEKSWQDAVRQDPNFIMSETPYFAARGLAALAADPDLHAKTGGVFTSWGLSDVYGIEDIDGRRPHWGRYATEKGFYPEEDQ</sequence>
<accession>A0A7X0VDU2</accession>
<keyword evidence="2" id="KW-1185">Reference proteome</keyword>
<dbReference type="Pfam" id="PF00106">
    <property type="entry name" value="adh_short"/>
    <property type="match status" value="1"/>
</dbReference>
<evidence type="ECO:0000313" key="1">
    <source>
        <dbReference type="EMBL" id="MBB6669578.1"/>
    </source>
</evidence>
<comment type="caution">
    <text evidence="1">The sequence shown here is derived from an EMBL/GenBank/DDBJ whole genome shotgun (WGS) entry which is preliminary data.</text>
</comment>
<dbReference type="NCBIfam" id="NF006159">
    <property type="entry name" value="PRK08303.1"/>
    <property type="match status" value="1"/>
</dbReference>
<protein>
    <submittedName>
        <fullName evidence="1">SDR family NAD(P)-dependent oxidoreductase</fullName>
    </submittedName>
</protein>
<dbReference type="Proteomes" id="UP000547209">
    <property type="component" value="Unassembled WGS sequence"/>
</dbReference>
<dbReference type="InterPro" id="IPR002347">
    <property type="entry name" value="SDR_fam"/>
</dbReference>
<dbReference type="PRINTS" id="PR00081">
    <property type="entry name" value="GDHRDH"/>
</dbReference>
<gene>
    <name evidence="1" type="ORF">H7C19_02645</name>
</gene>